<dbReference type="NCBIfam" id="NF001138">
    <property type="entry name" value="PRK00143.1"/>
    <property type="match status" value="1"/>
</dbReference>
<comment type="similarity">
    <text evidence="9">Belongs to the MnmA/TRMU family.</text>
</comment>
<feature type="binding site" evidence="9">
    <location>
        <position position="33"/>
    </location>
    <ligand>
        <name>ATP</name>
        <dbReference type="ChEBI" id="CHEBI:30616"/>
    </ligand>
</feature>
<keyword evidence="2 9" id="KW-0808">Transferase</keyword>
<keyword evidence="5 9" id="KW-0067">ATP-binding</keyword>
<gene>
    <name evidence="9" type="primary">mnmA</name>
    <name evidence="12" type="ORF">A3C87_03430</name>
</gene>
<dbReference type="GO" id="GO:0005737">
    <property type="term" value="C:cytoplasm"/>
    <property type="evidence" value="ECO:0007669"/>
    <property type="project" value="UniProtKB-SubCell"/>
</dbReference>
<dbReference type="SUPFAM" id="SSF52402">
    <property type="entry name" value="Adenine nucleotide alpha hydrolases-like"/>
    <property type="match status" value="1"/>
</dbReference>
<dbReference type="Pfam" id="PF03054">
    <property type="entry name" value="tRNA_Me_trans"/>
    <property type="match status" value="1"/>
</dbReference>
<evidence type="ECO:0000256" key="3">
    <source>
        <dbReference type="ARBA" id="ARBA00022694"/>
    </source>
</evidence>
<evidence type="ECO:0000259" key="11">
    <source>
        <dbReference type="Pfam" id="PF20259"/>
    </source>
</evidence>
<dbReference type="CDD" id="cd01998">
    <property type="entry name" value="MnmA_TRMU-like"/>
    <property type="match status" value="1"/>
</dbReference>
<feature type="site" description="Interaction with tRNA" evidence="9">
    <location>
        <position position="121"/>
    </location>
</feature>
<protein>
    <recommendedName>
        <fullName evidence="9">tRNA-specific 2-thiouridylase MnmA</fullName>
        <ecNumber evidence="9">2.8.1.13</ecNumber>
    </recommendedName>
</protein>
<dbReference type="Gene3D" id="2.40.30.10">
    <property type="entry name" value="Translation factors"/>
    <property type="match status" value="1"/>
</dbReference>
<dbReference type="Gene3D" id="3.40.50.620">
    <property type="entry name" value="HUPs"/>
    <property type="match status" value="1"/>
</dbReference>
<feature type="region of interest" description="Interaction with target base in tRNA" evidence="9">
    <location>
        <begin position="91"/>
        <end position="93"/>
    </location>
</feature>
<dbReference type="EC" id="2.8.1.13" evidence="9"/>
<dbReference type="NCBIfam" id="TIGR00420">
    <property type="entry name" value="trmU"/>
    <property type="match status" value="1"/>
</dbReference>
<dbReference type="InterPro" id="IPR014729">
    <property type="entry name" value="Rossmann-like_a/b/a_fold"/>
</dbReference>
<dbReference type="EMBL" id="MFLE01000025">
    <property type="protein sequence ID" value="OGG61174.1"/>
    <property type="molecule type" value="Genomic_DNA"/>
</dbReference>
<feature type="region of interest" description="Interaction with tRNA" evidence="9">
    <location>
        <begin position="299"/>
        <end position="300"/>
    </location>
</feature>
<feature type="domain" description="tRNA-specific 2-thiouridylase MnmA-like central" evidence="11">
    <location>
        <begin position="201"/>
        <end position="267"/>
    </location>
</feature>
<dbReference type="GO" id="GO:0000049">
    <property type="term" value="F:tRNA binding"/>
    <property type="evidence" value="ECO:0007669"/>
    <property type="project" value="UniProtKB-KW"/>
</dbReference>
<evidence type="ECO:0000313" key="12">
    <source>
        <dbReference type="EMBL" id="OGG61174.1"/>
    </source>
</evidence>
<keyword evidence="9" id="KW-0963">Cytoplasm</keyword>
<organism evidence="12 13">
    <name type="scientific">Candidatus Kaiserbacteria bacterium RIFCSPHIGHO2_02_FULL_49_34</name>
    <dbReference type="NCBI Taxonomy" id="1798491"/>
    <lineage>
        <taxon>Bacteria</taxon>
        <taxon>Candidatus Kaiseribacteriota</taxon>
    </lineage>
</organism>
<name>A0A1F6DIA1_9BACT</name>
<keyword evidence="1 9" id="KW-0820">tRNA-binding</keyword>
<dbReference type="InterPro" id="IPR004506">
    <property type="entry name" value="MnmA-like"/>
</dbReference>
<evidence type="ECO:0000256" key="5">
    <source>
        <dbReference type="ARBA" id="ARBA00022840"/>
    </source>
</evidence>
<dbReference type="Gene3D" id="2.30.30.280">
    <property type="entry name" value="Adenine nucleotide alpha hydrolases-like domains"/>
    <property type="match status" value="1"/>
</dbReference>
<feature type="binding site" evidence="9">
    <location>
        <begin position="7"/>
        <end position="14"/>
    </location>
    <ligand>
        <name>ATP</name>
        <dbReference type="ChEBI" id="CHEBI:30616"/>
    </ligand>
</feature>
<comment type="catalytic activity">
    <reaction evidence="8 9">
        <text>S-sulfanyl-L-cysteinyl-[protein] + uridine(34) in tRNA + AH2 + ATP = 2-thiouridine(34) in tRNA + L-cysteinyl-[protein] + A + AMP + diphosphate + H(+)</text>
        <dbReference type="Rhea" id="RHEA:47032"/>
        <dbReference type="Rhea" id="RHEA-COMP:10131"/>
        <dbReference type="Rhea" id="RHEA-COMP:11726"/>
        <dbReference type="Rhea" id="RHEA-COMP:11727"/>
        <dbReference type="Rhea" id="RHEA-COMP:11728"/>
        <dbReference type="ChEBI" id="CHEBI:13193"/>
        <dbReference type="ChEBI" id="CHEBI:15378"/>
        <dbReference type="ChEBI" id="CHEBI:17499"/>
        <dbReference type="ChEBI" id="CHEBI:29950"/>
        <dbReference type="ChEBI" id="CHEBI:30616"/>
        <dbReference type="ChEBI" id="CHEBI:33019"/>
        <dbReference type="ChEBI" id="CHEBI:61963"/>
        <dbReference type="ChEBI" id="CHEBI:65315"/>
        <dbReference type="ChEBI" id="CHEBI:87170"/>
        <dbReference type="ChEBI" id="CHEBI:456215"/>
        <dbReference type="EC" id="2.8.1.13"/>
    </reaction>
</comment>
<feature type="region of interest" description="Interaction with tRNA" evidence="9">
    <location>
        <begin position="143"/>
        <end position="145"/>
    </location>
</feature>
<dbReference type="GO" id="GO:0103016">
    <property type="term" value="F:tRNA-uridine 2-sulfurtransferase activity"/>
    <property type="evidence" value="ECO:0007669"/>
    <property type="project" value="UniProtKB-EC"/>
</dbReference>
<comment type="function">
    <text evidence="9">Catalyzes the 2-thiolation of uridine at the wobble position (U34) of tRNA, leading to the formation of s(2)U34.</text>
</comment>
<keyword evidence="6 9" id="KW-0694">RNA-binding</keyword>
<feature type="active site" description="Cysteine persulfide intermediate" evidence="9">
    <location>
        <position position="193"/>
    </location>
</feature>
<feature type="domain" description="tRNA-specific 2-thiouridylase MnmA-like C-terminal" evidence="10">
    <location>
        <begin position="278"/>
        <end position="344"/>
    </location>
</feature>
<dbReference type="Pfam" id="PF20259">
    <property type="entry name" value="tRNA_Me_trans_M"/>
    <property type="match status" value="1"/>
</dbReference>
<evidence type="ECO:0000256" key="1">
    <source>
        <dbReference type="ARBA" id="ARBA00022555"/>
    </source>
</evidence>
<evidence type="ECO:0000256" key="9">
    <source>
        <dbReference type="HAMAP-Rule" id="MF_00144"/>
    </source>
</evidence>
<feature type="site" description="Interaction with tRNA" evidence="9">
    <location>
        <position position="327"/>
    </location>
</feature>
<dbReference type="InterPro" id="IPR046885">
    <property type="entry name" value="MnmA-like_C"/>
</dbReference>
<feature type="binding site" evidence="9">
    <location>
        <position position="120"/>
    </location>
    <ligand>
        <name>ATP</name>
        <dbReference type="ChEBI" id="CHEBI:30616"/>
    </ligand>
</feature>
<dbReference type="PANTHER" id="PTHR11933">
    <property type="entry name" value="TRNA 5-METHYLAMINOMETHYL-2-THIOURIDYLATE -METHYLTRANSFERASE"/>
    <property type="match status" value="1"/>
</dbReference>
<dbReference type="STRING" id="1798491.A3C87_03430"/>
<proteinExistence type="inferred from homology"/>
<keyword evidence="4 9" id="KW-0547">Nucleotide-binding</keyword>
<dbReference type="InterPro" id="IPR046884">
    <property type="entry name" value="MnmA-like_central"/>
</dbReference>
<keyword evidence="7 9" id="KW-1015">Disulfide bond</keyword>
<dbReference type="GO" id="GO:0005524">
    <property type="term" value="F:ATP binding"/>
    <property type="evidence" value="ECO:0007669"/>
    <property type="project" value="UniProtKB-KW"/>
</dbReference>
<comment type="subcellular location">
    <subcellularLocation>
        <location evidence="9">Cytoplasm</location>
    </subcellularLocation>
</comment>
<feature type="disulfide bond" description="Alternate" evidence="9">
    <location>
        <begin position="96"/>
        <end position="193"/>
    </location>
</feature>
<dbReference type="Proteomes" id="UP000176511">
    <property type="component" value="Unassembled WGS sequence"/>
</dbReference>
<accession>A0A1F6DIA1</accession>
<reference evidence="12 13" key="1">
    <citation type="journal article" date="2016" name="Nat. Commun.">
        <title>Thousands of microbial genomes shed light on interconnected biogeochemical processes in an aquifer system.</title>
        <authorList>
            <person name="Anantharaman K."/>
            <person name="Brown C.T."/>
            <person name="Hug L.A."/>
            <person name="Sharon I."/>
            <person name="Castelle C.J."/>
            <person name="Probst A.J."/>
            <person name="Thomas B.C."/>
            <person name="Singh A."/>
            <person name="Wilkins M.J."/>
            <person name="Karaoz U."/>
            <person name="Brodie E.L."/>
            <person name="Williams K.H."/>
            <person name="Hubbard S.S."/>
            <person name="Banfield J.F."/>
        </authorList>
    </citation>
    <scope>NUCLEOTIDE SEQUENCE [LARGE SCALE GENOMIC DNA]</scope>
</reference>
<evidence type="ECO:0000256" key="4">
    <source>
        <dbReference type="ARBA" id="ARBA00022741"/>
    </source>
</evidence>
<dbReference type="Pfam" id="PF20258">
    <property type="entry name" value="tRNA_Me_trans_C"/>
    <property type="match status" value="1"/>
</dbReference>
<dbReference type="GO" id="GO:0002143">
    <property type="term" value="P:tRNA wobble position uridine thiolation"/>
    <property type="evidence" value="ECO:0007669"/>
    <property type="project" value="TreeGrafter"/>
</dbReference>
<evidence type="ECO:0000256" key="7">
    <source>
        <dbReference type="ARBA" id="ARBA00023157"/>
    </source>
</evidence>
<evidence type="ECO:0000259" key="10">
    <source>
        <dbReference type="Pfam" id="PF20258"/>
    </source>
</evidence>
<evidence type="ECO:0000256" key="2">
    <source>
        <dbReference type="ARBA" id="ARBA00022679"/>
    </source>
</evidence>
<evidence type="ECO:0000313" key="13">
    <source>
        <dbReference type="Proteomes" id="UP000176511"/>
    </source>
</evidence>
<evidence type="ECO:0000256" key="6">
    <source>
        <dbReference type="ARBA" id="ARBA00022884"/>
    </source>
</evidence>
<dbReference type="InterPro" id="IPR023382">
    <property type="entry name" value="MnmA-like_central_sf"/>
</dbReference>
<dbReference type="HAMAP" id="MF_00144">
    <property type="entry name" value="tRNA_thiouridyl_MnmA"/>
    <property type="match status" value="1"/>
</dbReference>
<dbReference type="AlphaFoldDB" id="A0A1F6DIA1"/>
<evidence type="ECO:0000256" key="8">
    <source>
        <dbReference type="ARBA" id="ARBA00051542"/>
    </source>
</evidence>
<feature type="active site" description="Nucleophile" evidence="9">
    <location>
        <position position="96"/>
    </location>
</feature>
<comment type="caution">
    <text evidence="12">The sequence shown here is derived from an EMBL/GenBank/DDBJ whole genome shotgun (WGS) entry which is preliminary data.</text>
</comment>
<keyword evidence="3 9" id="KW-0819">tRNA processing</keyword>
<dbReference type="PANTHER" id="PTHR11933:SF5">
    <property type="entry name" value="MITOCHONDRIAL TRNA-SPECIFIC 2-THIOURIDYLASE 1"/>
    <property type="match status" value="1"/>
</dbReference>
<sequence length="345" mass="38172">MAKVFVGLSGGVDSSVSAHMLKAQGHEVVGVFIKTWQPDFLVCNWEQERLDAMRVAASLEIPFLTCDAEEAYKTAVGEYMIAEYLKGNTPNPDVMCNRHVKFGVFWEFAKARGADFIATGHYAQVLKDDNGVPQLARGNDANKDQSYFLWQLTSDDLAHTMFPVGHLPKPQVREYALAHNVPVAEKKDSQGICFLGHVDIEEFLSHYTTLVPGAVLNESGEKIGTHNGALIYTYGQRHGFTIDAATTHEQPHYVIAKDIEANTITVGTAAPRIEEGEGILLTNISWVNTPQEKMLAQFRYRQEPFEVTLHGNTLTTPTQTERPARGQSVVFYTKDNECLGGAIVA</sequence>